<protein>
    <submittedName>
        <fullName evidence="2">Uncharacterized protein</fullName>
    </submittedName>
</protein>
<evidence type="ECO:0000256" key="1">
    <source>
        <dbReference type="SAM" id="MobiDB-lite"/>
    </source>
</evidence>
<evidence type="ECO:0000313" key="2">
    <source>
        <dbReference type="EMBL" id="KAF6833342.1"/>
    </source>
</evidence>
<keyword evidence="3" id="KW-1185">Reference proteome</keyword>
<gene>
    <name evidence="2" type="ORF">CMUS01_06588</name>
</gene>
<sequence>MATLDMVKTQSFPFLPAMRRAQPSFRDELRESESGLPAFPLRPNWQQHLSTSPKDLFNNMRAETAWDGQSVPPTPCLSRRCIAALARRSACVQRVVLVQLSLGGVQPLTTTRPSTPPWQHGPAW</sequence>
<reference evidence="2" key="1">
    <citation type="journal article" date="2020" name="Phytopathology">
        <title>Genome Sequence Resources of Colletotrichum truncatum, C. plurivorum, C. musicola, and C. sojae: Four Species Pathogenic to Soybean (Glycine max).</title>
        <authorList>
            <person name="Rogerio F."/>
            <person name="Boufleur T.R."/>
            <person name="Ciampi-Guillardi M."/>
            <person name="Sukno S.A."/>
            <person name="Thon M.R."/>
            <person name="Massola Junior N.S."/>
            <person name="Baroncelli R."/>
        </authorList>
    </citation>
    <scope>NUCLEOTIDE SEQUENCE</scope>
    <source>
        <strain evidence="2">LFN0074</strain>
    </source>
</reference>
<evidence type="ECO:0000313" key="3">
    <source>
        <dbReference type="Proteomes" id="UP000639643"/>
    </source>
</evidence>
<organism evidence="2 3">
    <name type="scientific">Colletotrichum musicola</name>
    <dbReference type="NCBI Taxonomy" id="2175873"/>
    <lineage>
        <taxon>Eukaryota</taxon>
        <taxon>Fungi</taxon>
        <taxon>Dikarya</taxon>
        <taxon>Ascomycota</taxon>
        <taxon>Pezizomycotina</taxon>
        <taxon>Sordariomycetes</taxon>
        <taxon>Hypocreomycetidae</taxon>
        <taxon>Glomerellales</taxon>
        <taxon>Glomerellaceae</taxon>
        <taxon>Colletotrichum</taxon>
        <taxon>Colletotrichum orchidearum species complex</taxon>
    </lineage>
</organism>
<dbReference type="EMBL" id="WIGM01000218">
    <property type="protein sequence ID" value="KAF6833342.1"/>
    <property type="molecule type" value="Genomic_DNA"/>
</dbReference>
<dbReference type="AlphaFoldDB" id="A0A8H6NH22"/>
<proteinExistence type="predicted"/>
<dbReference type="Proteomes" id="UP000639643">
    <property type="component" value="Unassembled WGS sequence"/>
</dbReference>
<feature type="region of interest" description="Disordered" evidence="1">
    <location>
        <begin position="25"/>
        <end position="45"/>
    </location>
</feature>
<accession>A0A8H6NH22</accession>
<name>A0A8H6NH22_9PEZI</name>
<comment type="caution">
    <text evidence="2">The sequence shown here is derived from an EMBL/GenBank/DDBJ whole genome shotgun (WGS) entry which is preliminary data.</text>
</comment>